<evidence type="ECO:0000313" key="1">
    <source>
        <dbReference type="EMBL" id="GAC43948.1"/>
    </source>
</evidence>
<sequence>MMYLRGNDLGISRDNGRLLPHFGMDYAIFGHERAMAALFGPVFLFFAGQIASPTAKHAE</sequence>
<name>M9M7Y2_PAEPP</name>
<dbReference type="EMBL" id="BALG01000289">
    <property type="protein sequence ID" value="GAC43948.1"/>
    <property type="molecule type" value="Genomic_DNA"/>
</dbReference>
<organism evidence="1 2">
    <name type="scientific">Paenibacillus popilliae ATCC 14706</name>
    <dbReference type="NCBI Taxonomy" id="1212764"/>
    <lineage>
        <taxon>Bacteria</taxon>
        <taxon>Bacillati</taxon>
        <taxon>Bacillota</taxon>
        <taxon>Bacilli</taxon>
        <taxon>Bacillales</taxon>
        <taxon>Paenibacillaceae</taxon>
        <taxon>Paenibacillus</taxon>
    </lineage>
</organism>
<gene>
    <name evidence="1" type="ORF">PPOP_3348</name>
</gene>
<comment type="caution">
    <text evidence="1">The sequence shown here is derived from an EMBL/GenBank/DDBJ whole genome shotgun (WGS) entry which is preliminary data.</text>
</comment>
<reference evidence="1 2" key="1">
    <citation type="submission" date="2012-10" db="EMBL/GenBank/DDBJ databases">
        <title>Draft Genome Sequence of Paenibacillus popilliae ATCC 14706T.</title>
        <authorList>
            <person name="Iiyama K."/>
            <person name="Mori K."/>
            <person name="Mon H."/>
            <person name="Chieda Y."/>
            <person name="Lee J.M."/>
            <person name="Kusakabe T."/>
            <person name="Tashiro K."/>
            <person name="Asano S."/>
            <person name="Yasunaga-Aoki C."/>
            <person name="Shimizu S."/>
        </authorList>
    </citation>
    <scope>NUCLEOTIDE SEQUENCE [LARGE SCALE GENOMIC DNA]</scope>
    <source>
        <strain evidence="1 2">ATCC 14706</strain>
    </source>
</reference>
<dbReference type="Proteomes" id="UP000029453">
    <property type="component" value="Unassembled WGS sequence"/>
</dbReference>
<accession>M9M7Y2</accession>
<keyword evidence="2" id="KW-1185">Reference proteome</keyword>
<proteinExistence type="predicted"/>
<dbReference type="AlphaFoldDB" id="M9M7Y2"/>
<evidence type="ECO:0000313" key="2">
    <source>
        <dbReference type="Proteomes" id="UP000029453"/>
    </source>
</evidence>
<protein>
    <submittedName>
        <fullName evidence="1">ExoDNAse</fullName>
    </submittedName>
</protein>